<dbReference type="AlphaFoldDB" id="A0A9X1RK56"/>
<dbReference type="PIRSF" id="PIRSF035170">
    <property type="entry name" value="HD_phosphohydro"/>
    <property type="match status" value="1"/>
</dbReference>
<sequence>MNPTQERFVELWSRNGGRHADAVYADLARRYGEPGRHYHTLRHVRRCLRYFDLARHAIERRDVVELALWCHDVIYVPGAQDNEQCSADWVQRWADGRLVMRERICEAILATRHTRVPDEPDSRFACDIDLAALGAPRRRFQEDGMRLRAERPDLDDHAYALQESKILQGLLARPRIYLTDYFHSRCEARARGNIAWRLGGERLEQE</sequence>
<gene>
    <name evidence="1" type="ORF">L5014_00995</name>
</gene>
<accession>A0A9X1RK56</accession>
<reference evidence="1" key="1">
    <citation type="submission" date="2022-01" db="EMBL/GenBank/DDBJ databases">
        <title>Genome sequence and assembly of Parabukholderia sp. RG36.</title>
        <authorList>
            <person name="Chhetri G."/>
        </authorList>
    </citation>
    <scope>NUCLEOTIDE SEQUENCE</scope>
    <source>
        <strain evidence="1">RG36</strain>
    </source>
</reference>
<protein>
    <recommendedName>
        <fullName evidence="3">Metal-dependent HD superfamily phosphohydrolase</fullName>
    </recommendedName>
</protein>
<dbReference type="EMBL" id="JAKLJA010000001">
    <property type="protein sequence ID" value="MCG5071945.1"/>
    <property type="molecule type" value="Genomic_DNA"/>
</dbReference>
<keyword evidence="2" id="KW-1185">Reference proteome</keyword>
<dbReference type="PANTHER" id="PTHR21174:SF0">
    <property type="entry name" value="HD PHOSPHOHYDROLASE FAMILY PROTEIN-RELATED"/>
    <property type="match status" value="1"/>
</dbReference>
<evidence type="ECO:0008006" key="3">
    <source>
        <dbReference type="Google" id="ProtNLM"/>
    </source>
</evidence>
<evidence type="ECO:0000313" key="2">
    <source>
        <dbReference type="Proteomes" id="UP001139308"/>
    </source>
</evidence>
<dbReference type="SUPFAM" id="SSF109604">
    <property type="entry name" value="HD-domain/PDEase-like"/>
    <property type="match status" value="1"/>
</dbReference>
<dbReference type="RefSeq" id="WP_238461722.1">
    <property type="nucleotide sequence ID" value="NZ_JAKLJA010000001.1"/>
</dbReference>
<dbReference type="PANTHER" id="PTHR21174">
    <property type="match status" value="1"/>
</dbReference>
<evidence type="ECO:0000313" key="1">
    <source>
        <dbReference type="EMBL" id="MCG5071945.1"/>
    </source>
</evidence>
<dbReference type="Proteomes" id="UP001139308">
    <property type="component" value="Unassembled WGS sequence"/>
</dbReference>
<organism evidence="1 2">
    <name type="scientific">Paraburkholderia tagetis</name>
    <dbReference type="NCBI Taxonomy" id="2913261"/>
    <lineage>
        <taxon>Bacteria</taxon>
        <taxon>Pseudomonadati</taxon>
        <taxon>Pseudomonadota</taxon>
        <taxon>Betaproteobacteria</taxon>
        <taxon>Burkholderiales</taxon>
        <taxon>Burkholderiaceae</taxon>
        <taxon>Paraburkholderia</taxon>
    </lineage>
</organism>
<proteinExistence type="predicted"/>
<dbReference type="Gene3D" id="1.10.3210.10">
    <property type="entry name" value="Hypothetical protein af1432"/>
    <property type="match status" value="1"/>
</dbReference>
<dbReference type="InterPro" id="IPR009218">
    <property type="entry name" value="HD_phosphohydro"/>
</dbReference>
<name>A0A9X1RK56_9BURK</name>
<comment type="caution">
    <text evidence="1">The sequence shown here is derived from an EMBL/GenBank/DDBJ whole genome shotgun (WGS) entry which is preliminary data.</text>
</comment>